<keyword evidence="2" id="KW-0862">Zinc</keyword>
<keyword evidence="2" id="KW-0479">Metal-binding</keyword>
<feature type="domain" description="Zinc finger CHCC-type" evidence="1">
    <location>
        <begin position="32"/>
        <end position="55"/>
    </location>
</feature>
<dbReference type="Proteomes" id="UP000604737">
    <property type="component" value="Unassembled WGS sequence"/>
</dbReference>
<reference evidence="3" key="1">
    <citation type="journal article" date="2019" name="Int. J. Syst. Evol. Microbiol.">
        <title>The Global Catalogue of Microorganisms (GCM) 10K type strain sequencing project: providing services to taxonomists for standard genome sequencing and annotation.</title>
        <authorList>
            <consortium name="The Broad Institute Genomics Platform"/>
            <consortium name="The Broad Institute Genome Sequencing Center for Infectious Disease"/>
            <person name="Wu L."/>
            <person name="Ma J."/>
        </authorList>
    </citation>
    <scope>NUCLEOTIDE SEQUENCE [LARGE SCALE GENOMIC DNA]</scope>
    <source>
        <strain evidence="3">KCTC 23701</strain>
    </source>
</reference>
<keyword evidence="2" id="KW-0863">Zinc-finger</keyword>
<protein>
    <submittedName>
        <fullName evidence="2">Zinc-finger domain-containing protein</fullName>
    </submittedName>
</protein>
<dbReference type="InterPro" id="IPR019401">
    <property type="entry name" value="Znf_CHCC"/>
</dbReference>
<dbReference type="Gene3D" id="2.60.260.40">
    <property type="entry name" value="q5lls5 like domains"/>
    <property type="match status" value="1"/>
</dbReference>
<dbReference type="EMBL" id="BMYO01000010">
    <property type="protein sequence ID" value="GHD68618.1"/>
    <property type="molecule type" value="Genomic_DNA"/>
</dbReference>
<proteinExistence type="predicted"/>
<name>A0ABQ3H3J1_9NEIS</name>
<dbReference type="Pfam" id="PF10276">
    <property type="entry name" value="zf-CHCC"/>
    <property type="match status" value="1"/>
</dbReference>
<evidence type="ECO:0000313" key="2">
    <source>
        <dbReference type="EMBL" id="GHD68618.1"/>
    </source>
</evidence>
<gene>
    <name evidence="2" type="ORF">GCM10007350_34300</name>
</gene>
<dbReference type="GO" id="GO:0008270">
    <property type="term" value="F:zinc ion binding"/>
    <property type="evidence" value="ECO:0007669"/>
    <property type="project" value="UniProtKB-KW"/>
</dbReference>
<accession>A0ABQ3H3J1</accession>
<keyword evidence="3" id="KW-1185">Reference proteome</keyword>
<organism evidence="2 3">
    <name type="scientific">Jeongeupia chitinilytica</name>
    <dbReference type="NCBI Taxonomy" id="1041641"/>
    <lineage>
        <taxon>Bacteria</taxon>
        <taxon>Pseudomonadati</taxon>
        <taxon>Pseudomonadota</taxon>
        <taxon>Betaproteobacteria</taxon>
        <taxon>Neisseriales</taxon>
        <taxon>Chitinibacteraceae</taxon>
        <taxon>Jeongeupia</taxon>
    </lineage>
</organism>
<evidence type="ECO:0000259" key="1">
    <source>
        <dbReference type="Pfam" id="PF10276"/>
    </source>
</evidence>
<sequence>MQLHENTKTQIEVTAHDLPLHCPMPDMVAWNSHPRVFIDLSKTGEGQCPYCGTHYRLKAGEVIKGH</sequence>
<comment type="caution">
    <text evidence="2">The sequence shown here is derived from an EMBL/GenBank/DDBJ whole genome shotgun (WGS) entry which is preliminary data.</text>
</comment>
<dbReference type="RefSeq" id="WP_189462181.1">
    <property type="nucleotide sequence ID" value="NZ_BMYO01000010.1"/>
</dbReference>
<evidence type="ECO:0000313" key="3">
    <source>
        <dbReference type="Proteomes" id="UP000604737"/>
    </source>
</evidence>